<protein>
    <submittedName>
        <fullName evidence="4">Nitroreductase</fullName>
    </submittedName>
</protein>
<name>A0ABR7EGN4_9FIRM</name>
<dbReference type="RefSeq" id="WP_186858398.1">
    <property type="nucleotide sequence ID" value="NZ_JACOON010000006.1"/>
</dbReference>
<proteinExistence type="inferred from homology"/>
<comment type="similarity">
    <text evidence="1">Belongs to the nitroreductase family.</text>
</comment>
<dbReference type="SUPFAM" id="SSF55469">
    <property type="entry name" value="FMN-dependent nitroreductase-like"/>
    <property type="match status" value="1"/>
</dbReference>
<dbReference type="Proteomes" id="UP000606889">
    <property type="component" value="Unassembled WGS sequence"/>
</dbReference>
<dbReference type="EMBL" id="JACOON010000006">
    <property type="protein sequence ID" value="MBC5648940.1"/>
    <property type="molecule type" value="Genomic_DNA"/>
</dbReference>
<dbReference type="InterPro" id="IPR029478">
    <property type="entry name" value="TM1586_NiRdase"/>
</dbReference>
<gene>
    <name evidence="4" type="ORF">H8S18_11380</name>
</gene>
<evidence type="ECO:0000259" key="3">
    <source>
        <dbReference type="Pfam" id="PF14512"/>
    </source>
</evidence>
<sequence>MDNEILYGAIFHRRSVRKYDSAPLTDQAISGLAEFMAAVKPLIPGIHTEFKLMLPGEIKTNAPHAVCLYSEKKDGWRMNAGFMMEQVDLYLSANNIGACWLGMTKPDKGKAAPPAGTEWVATLCFGTPAQPMHREGAEQFNRKSLNEISTVTDLYHVLEAVRLAPSAMNKQPWFFSGNAEQVVVSRKKSLMLDKLNQIDTGIALCCFMLALAHQGKEVSFSFEKKPVPEKHIFMAMAEIADKA</sequence>
<comment type="caution">
    <text evidence="4">The sequence shown here is derived from an EMBL/GenBank/DDBJ whole genome shotgun (WGS) entry which is preliminary data.</text>
</comment>
<evidence type="ECO:0000313" key="4">
    <source>
        <dbReference type="EMBL" id="MBC5648940.1"/>
    </source>
</evidence>
<dbReference type="InterPro" id="IPR000415">
    <property type="entry name" value="Nitroreductase-like"/>
</dbReference>
<evidence type="ECO:0000256" key="2">
    <source>
        <dbReference type="ARBA" id="ARBA00023002"/>
    </source>
</evidence>
<dbReference type="PANTHER" id="PTHR43673">
    <property type="entry name" value="NAD(P)H NITROREDUCTASE YDGI-RELATED"/>
    <property type="match status" value="1"/>
</dbReference>
<evidence type="ECO:0000256" key="1">
    <source>
        <dbReference type="ARBA" id="ARBA00007118"/>
    </source>
</evidence>
<feature type="domain" description="Putative nitroreductase TM1586" evidence="3">
    <location>
        <begin position="6"/>
        <end position="210"/>
    </location>
</feature>
<evidence type="ECO:0000313" key="5">
    <source>
        <dbReference type="Proteomes" id="UP000606889"/>
    </source>
</evidence>
<keyword evidence="5" id="KW-1185">Reference proteome</keyword>
<keyword evidence="2" id="KW-0560">Oxidoreductase</keyword>
<dbReference type="Gene3D" id="3.40.109.10">
    <property type="entry name" value="NADH Oxidase"/>
    <property type="match status" value="1"/>
</dbReference>
<dbReference type="Gene3D" id="3.40.109.30">
    <property type="entry name" value="putative nitroreductase (tm1586), domain 2"/>
    <property type="match status" value="1"/>
</dbReference>
<organism evidence="4 5">
    <name type="scientific">Christensenella tenuis</name>
    <dbReference type="NCBI Taxonomy" id="2763033"/>
    <lineage>
        <taxon>Bacteria</taxon>
        <taxon>Bacillati</taxon>
        <taxon>Bacillota</taxon>
        <taxon>Clostridia</taxon>
        <taxon>Christensenellales</taxon>
        <taxon>Christensenellaceae</taxon>
        <taxon>Christensenella</taxon>
    </lineage>
</organism>
<dbReference type="PANTHER" id="PTHR43673:SF10">
    <property type="entry name" value="NADH DEHYDROGENASE_NAD(P)H NITROREDUCTASE XCC3605-RELATED"/>
    <property type="match status" value="1"/>
</dbReference>
<accession>A0ABR7EGN4</accession>
<dbReference type="Pfam" id="PF14512">
    <property type="entry name" value="TM1586_NiRdase"/>
    <property type="match status" value="1"/>
</dbReference>
<reference evidence="4 5" key="1">
    <citation type="submission" date="2020-08" db="EMBL/GenBank/DDBJ databases">
        <title>Genome public.</title>
        <authorList>
            <person name="Liu C."/>
            <person name="Sun Q."/>
        </authorList>
    </citation>
    <scope>NUCLEOTIDE SEQUENCE [LARGE SCALE GENOMIC DNA]</scope>
    <source>
        <strain evidence="4 5">NSJ-35</strain>
    </source>
</reference>